<feature type="non-terminal residue" evidence="2">
    <location>
        <position position="148"/>
    </location>
</feature>
<dbReference type="AlphaFoldDB" id="A0A820JST5"/>
<evidence type="ECO:0000313" key="2">
    <source>
        <dbReference type="EMBL" id="CAF4331059.1"/>
    </source>
</evidence>
<proteinExistence type="predicted"/>
<dbReference type="EMBL" id="CAJNOE010003796">
    <property type="protein sequence ID" value="CAF1505894.1"/>
    <property type="molecule type" value="Genomic_DNA"/>
</dbReference>
<name>A0A820JST5_9BILA</name>
<reference evidence="2" key="1">
    <citation type="submission" date="2021-02" db="EMBL/GenBank/DDBJ databases">
        <authorList>
            <person name="Nowell W R."/>
        </authorList>
    </citation>
    <scope>NUCLEOTIDE SEQUENCE</scope>
</reference>
<dbReference type="Proteomes" id="UP000663860">
    <property type="component" value="Unassembled WGS sequence"/>
</dbReference>
<comment type="caution">
    <text evidence="2">The sequence shown here is derived from an EMBL/GenBank/DDBJ whole genome shotgun (WGS) entry which is preliminary data.</text>
</comment>
<gene>
    <name evidence="1" type="ORF">IZO911_LOCUS45228</name>
    <name evidence="2" type="ORF">KXQ929_LOCUS47173</name>
</gene>
<sequence length="148" mass="17875">MEKYLDSKLFTTQFDVIDGDSYGEMDRIELEQDYFTKYFNDIDDNDMPYIDLHYDQQQQQRLSQRLSQLSMTNQTDDDDGDNSIPKYLQTELIKITCTINQKDRRNLAYILYEIGRYKYYHNLWSLYLQAGLGQLFSVRQQEPFWLNN</sequence>
<protein>
    <submittedName>
        <fullName evidence="2">Uncharacterized protein</fullName>
    </submittedName>
</protein>
<evidence type="ECO:0000313" key="1">
    <source>
        <dbReference type="EMBL" id="CAF1505894.1"/>
    </source>
</evidence>
<dbReference type="Proteomes" id="UP000663868">
    <property type="component" value="Unassembled WGS sequence"/>
</dbReference>
<evidence type="ECO:0000313" key="3">
    <source>
        <dbReference type="Proteomes" id="UP000663868"/>
    </source>
</evidence>
<organism evidence="2 3">
    <name type="scientific">Adineta steineri</name>
    <dbReference type="NCBI Taxonomy" id="433720"/>
    <lineage>
        <taxon>Eukaryota</taxon>
        <taxon>Metazoa</taxon>
        <taxon>Spiralia</taxon>
        <taxon>Gnathifera</taxon>
        <taxon>Rotifera</taxon>
        <taxon>Eurotatoria</taxon>
        <taxon>Bdelloidea</taxon>
        <taxon>Adinetida</taxon>
        <taxon>Adinetidae</taxon>
        <taxon>Adineta</taxon>
    </lineage>
</organism>
<accession>A0A820JST5</accession>
<dbReference type="EMBL" id="CAJOBB010016662">
    <property type="protein sequence ID" value="CAF4331059.1"/>
    <property type="molecule type" value="Genomic_DNA"/>
</dbReference>